<dbReference type="PANTHER" id="PTHR43766">
    <property type="entry name" value="TRYPTOPHAN--TRNA LIGASE, MITOCHONDRIAL"/>
    <property type="match status" value="1"/>
</dbReference>
<dbReference type="GO" id="GO:0004830">
    <property type="term" value="F:tryptophan-tRNA ligase activity"/>
    <property type="evidence" value="ECO:0007669"/>
    <property type="project" value="UniProtKB-UniRule"/>
</dbReference>
<dbReference type="NCBIfam" id="NF008922">
    <property type="entry name" value="PRK12283.1"/>
    <property type="match status" value="1"/>
</dbReference>
<comment type="catalytic activity">
    <reaction evidence="8">
        <text>tRNA(Trp) + L-tryptophan + ATP = L-tryptophyl-tRNA(Trp) + AMP + diphosphate + H(+)</text>
        <dbReference type="Rhea" id="RHEA:24080"/>
        <dbReference type="Rhea" id="RHEA-COMP:9671"/>
        <dbReference type="Rhea" id="RHEA-COMP:9705"/>
        <dbReference type="ChEBI" id="CHEBI:15378"/>
        <dbReference type="ChEBI" id="CHEBI:30616"/>
        <dbReference type="ChEBI" id="CHEBI:33019"/>
        <dbReference type="ChEBI" id="CHEBI:57912"/>
        <dbReference type="ChEBI" id="CHEBI:78442"/>
        <dbReference type="ChEBI" id="CHEBI:78535"/>
        <dbReference type="ChEBI" id="CHEBI:456215"/>
        <dbReference type="EC" id="6.1.1.2"/>
    </reaction>
</comment>
<dbReference type="Proteomes" id="UP000274139">
    <property type="component" value="Unassembled WGS sequence"/>
</dbReference>
<dbReference type="Gene3D" id="3.40.50.620">
    <property type="entry name" value="HUPs"/>
    <property type="match status" value="1"/>
</dbReference>
<protein>
    <recommendedName>
        <fullName evidence="2 9">Tryptophan--tRNA ligase</fullName>
        <ecNumber evidence="2 9">6.1.1.2</ecNumber>
    </recommendedName>
</protein>
<dbReference type="InterPro" id="IPR002306">
    <property type="entry name" value="Trp-tRNA-ligase"/>
</dbReference>
<evidence type="ECO:0000256" key="2">
    <source>
        <dbReference type="ARBA" id="ARBA00013161"/>
    </source>
</evidence>
<dbReference type="RefSeq" id="WP_103524941.1">
    <property type="nucleotide sequence ID" value="NZ_JAIZDC010000004.1"/>
</dbReference>
<keyword evidence="4 10" id="KW-0547">Nucleotide-binding</keyword>
<evidence type="ECO:0000256" key="8">
    <source>
        <dbReference type="ARBA" id="ARBA00049929"/>
    </source>
</evidence>
<dbReference type="InterPro" id="IPR002305">
    <property type="entry name" value="aa-tRNA-synth_Ic"/>
</dbReference>
<evidence type="ECO:0000256" key="9">
    <source>
        <dbReference type="NCBIfam" id="TIGR00233"/>
    </source>
</evidence>
<comment type="caution">
    <text evidence="12">The sequence shown here is derived from an EMBL/GenBank/DDBJ whole genome shotgun (WGS) entry which is preliminary data.</text>
</comment>
<dbReference type="PRINTS" id="PR01039">
    <property type="entry name" value="TRNASYNTHTRP"/>
</dbReference>
<organism evidence="12 13">
    <name type="scientific">Aquitalea palustris</name>
    <dbReference type="NCBI Taxonomy" id="2480983"/>
    <lineage>
        <taxon>Bacteria</taxon>
        <taxon>Pseudomonadati</taxon>
        <taxon>Pseudomonadota</taxon>
        <taxon>Betaproteobacteria</taxon>
        <taxon>Neisseriales</taxon>
        <taxon>Chromobacteriaceae</taxon>
        <taxon>Aquitalea</taxon>
    </lineage>
</organism>
<gene>
    <name evidence="12" type="ORF">EAY64_11695</name>
</gene>
<dbReference type="OrthoDB" id="9801042at2"/>
<dbReference type="FunFam" id="1.10.240.10:FF:000005">
    <property type="entry name" value="Tryptophan--tRNA ligase"/>
    <property type="match status" value="1"/>
</dbReference>
<evidence type="ECO:0000256" key="4">
    <source>
        <dbReference type="ARBA" id="ARBA00022741"/>
    </source>
</evidence>
<dbReference type="Pfam" id="PF00579">
    <property type="entry name" value="tRNA-synt_1b"/>
    <property type="match status" value="2"/>
</dbReference>
<evidence type="ECO:0000256" key="10">
    <source>
        <dbReference type="RuleBase" id="RU363036"/>
    </source>
</evidence>
<evidence type="ECO:0000256" key="6">
    <source>
        <dbReference type="ARBA" id="ARBA00022917"/>
    </source>
</evidence>
<keyword evidence="13" id="KW-1185">Reference proteome</keyword>
<evidence type="ECO:0000256" key="5">
    <source>
        <dbReference type="ARBA" id="ARBA00022840"/>
    </source>
</evidence>
<keyword evidence="5 10" id="KW-0067">ATP-binding</keyword>
<dbReference type="InterPro" id="IPR014729">
    <property type="entry name" value="Rossmann-like_a/b/a_fold"/>
</dbReference>
<dbReference type="AlphaFoldDB" id="A0A454JHU7"/>
<dbReference type="GO" id="GO:0006436">
    <property type="term" value="P:tryptophanyl-tRNA aminoacylation"/>
    <property type="evidence" value="ECO:0007669"/>
    <property type="project" value="UniProtKB-UniRule"/>
</dbReference>
<evidence type="ECO:0000256" key="11">
    <source>
        <dbReference type="SAM" id="MobiDB-lite"/>
    </source>
</evidence>
<evidence type="ECO:0000313" key="13">
    <source>
        <dbReference type="Proteomes" id="UP000274139"/>
    </source>
</evidence>
<accession>A0A454JHU7</accession>
<dbReference type="CDD" id="cd00806">
    <property type="entry name" value="TrpRS_core"/>
    <property type="match status" value="1"/>
</dbReference>
<dbReference type="InterPro" id="IPR001412">
    <property type="entry name" value="aa-tRNA-synth_I_CS"/>
</dbReference>
<dbReference type="PANTHER" id="PTHR43766:SF1">
    <property type="entry name" value="TRYPTOPHAN--TRNA LIGASE, MITOCHONDRIAL"/>
    <property type="match status" value="1"/>
</dbReference>
<dbReference type="GO" id="GO:0005524">
    <property type="term" value="F:ATP binding"/>
    <property type="evidence" value="ECO:0007669"/>
    <property type="project" value="UniProtKB-KW"/>
</dbReference>
<dbReference type="NCBIfam" id="TIGR00233">
    <property type="entry name" value="trpS"/>
    <property type="match status" value="1"/>
</dbReference>
<evidence type="ECO:0000313" key="12">
    <source>
        <dbReference type="EMBL" id="RMC96874.1"/>
    </source>
</evidence>
<keyword evidence="6 10" id="KW-0648">Protein biosynthesis</keyword>
<keyword evidence="7 10" id="KW-0030">Aminoacyl-tRNA synthetase</keyword>
<dbReference type="EC" id="6.1.1.2" evidence="2 9"/>
<sequence length="398" mass="44621">MFANRILSGMRPTGSLHLGHYHGVIKNWVELQSSHDCYFMVADWHALTTNYDNVSIIEKSIWDMVIDWLAAGVDPDKATVFLQSKVPQHAELHLALSMVTPLSWLERVPTYKDQIEKLSTKDLGTYGFLGYPLLQAADILVYKAGLVPVGEDQVPHIELTREVARRFNNLFGREANFDELAQAAAKKIGKQGKQFMQQRTAYLQDGNAEALQAAREILAASQNLGVADRERLAGWLENKGKTILPEPEAKLTAASRMPGLDGQKMSKSYGNTITMREAPEQVSKKVKAMPTDPARVRRTDAGNPEKCPVWQLHQVYSDHDTREWVKQGCTSAGIGCLDCKQPVIEGVLREQQPMFERAEQYLTHPDRVKEIVFEGCRRAEQVAKETMTDVRAAMGLGF</sequence>
<dbReference type="Gene3D" id="1.10.240.10">
    <property type="entry name" value="Tyrosyl-Transfer RNA Synthetase"/>
    <property type="match status" value="1"/>
</dbReference>
<dbReference type="EMBL" id="RFAR01000046">
    <property type="protein sequence ID" value="RMC96874.1"/>
    <property type="molecule type" value="Genomic_DNA"/>
</dbReference>
<evidence type="ECO:0000256" key="1">
    <source>
        <dbReference type="ARBA" id="ARBA00005594"/>
    </source>
</evidence>
<dbReference type="SUPFAM" id="SSF52374">
    <property type="entry name" value="Nucleotidylyl transferase"/>
    <property type="match status" value="1"/>
</dbReference>
<comment type="similarity">
    <text evidence="1 10">Belongs to the class-I aminoacyl-tRNA synthetase family.</text>
</comment>
<dbReference type="PROSITE" id="PS00178">
    <property type="entry name" value="AA_TRNA_LIGASE_I"/>
    <property type="match status" value="1"/>
</dbReference>
<dbReference type="InterPro" id="IPR050203">
    <property type="entry name" value="Trp-tRNA_synthetase"/>
</dbReference>
<evidence type="ECO:0000256" key="3">
    <source>
        <dbReference type="ARBA" id="ARBA00022598"/>
    </source>
</evidence>
<proteinExistence type="inferred from homology"/>
<dbReference type="GO" id="GO:0005829">
    <property type="term" value="C:cytosol"/>
    <property type="evidence" value="ECO:0007669"/>
    <property type="project" value="TreeGrafter"/>
</dbReference>
<evidence type="ECO:0000256" key="7">
    <source>
        <dbReference type="ARBA" id="ARBA00023146"/>
    </source>
</evidence>
<name>A0A454JHU7_9NEIS</name>
<feature type="region of interest" description="Disordered" evidence="11">
    <location>
        <begin position="281"/>
        <end position="303"/>
    </location>
</feature>
<reference evidence="12 13" key="1">
    <citation type="submission" date="2018-10" db="EMBL/GenBank/DDBJ databases">
        <title>Draft genome sequence of Aquitalea MWU14-2217 isolated from a wild cranberry bog in Provincetown, Massachusetts.</title>
        <authorList>
            <person name="Ebadzadsahrai G."/>
            <person name="Soby S."/>
        </authorList>
    </citation>
    <scope>NUCLEOTIDE SEQUENCE [LARGE SCALE GENOMIC DNA]</scope>
    <source>
        <strain evidence="12 13">MWU14-2217</strain>
    </source>
</reference>
<keyword evidence="3 10" id="KW-0436">Ligase</keyword>